<dbReference type="InterPro" id="IPR036895">
    <property type="entry name" value="Uracil-DNA_glycosylase-like_sf"/>
</dbReference>
<protein>
    <recommendedName>
        <fullName evidence="4">Type-4 uracil-DNA glycosylase</fullName>
        <ecNumber evidence="3">3.2.2.27</ecNumber>
    </recommendedName>
</protein>
<feature type="region of interest" description="Disordered" evidence="12">
    <location>
        <begin position="78"/>
        <end position="113"/>
    </location>
</feature>
<dbReference type="STRING" id="1134435.AC731_004665"/>
<evidence type="ECO:0000256" key="7">
    <source>
        <dbReference type="ARBA" id="ARBA00022763"/>
    </source>
</evidence>
<dbReference type="InterPro" id="IPR005273">
    <property type="entry name" value="Ura-DNA_glyco_family4"/>
</dbReference>
<evidence type="ECO:0000256" key="9">
    <source>
        <dbReference type="ARBA" id="ARBA00023004"/>
    </source>
</evidence>
<evidence type="ECO:0000256" key="10">
    <source>
        <dbReference type="ARBA" id="ARBA00023014"/>
    </source>
</evidence>
<dbReference type="EC" id="3.2.2.27" evidence="3"/>
<feature type="compositionally biased region" description="Low complexity" evidence="12">
    <location>
        <begin position="78"/>
        <end position="91"/>
    </location>
</feature>
<dbReference type="AlphaFoldDB" id="A0A127K2V8"/>
<dbReference type="InterPro" id="IPR005122">
    <property type="entry name" value="Uracil-DNA_glycosylase-like"/>
</dbReference>
<evidence type="ECO:0000256" key="6">
    <source>
        <dbReference type="ARBA" id="ARBA00022723"/>
    </source>
</evidence>
<keyword evidence="9" id="KW-0408">Iron</keyword>
<feature type="domain" description="Uracil-DNA glycosylase-like" evidence="13">
    <location>
        <begin position="151"/>
        <end position="298"/>
    </location>
</feature>
<dbReference type="NCBIfam" id="TIGR00758">
    <property type="entry name" value="UDG_fam4"/>
    <property type="match status" value="1"/>
</dbReference>
<dbReference type="CDD" id="cd10030">
    <property type="entry name" value="UDG-F4_TTUDGA_SPO1dp_like"/>
    <property type="match status" value="1"/>
</dbReference>
<evidence type="ECO:0000256" key="11">
    <source>
        <dbReference type="ARBA" id="ARBA00023204"/>
    </source>
</evidence>
<dbReference type="GO" id="GO:0051539">
    <property type="term" value="F:4 iron, 4 sulfur cluster binding"/>
    <property type="evidence" value="ECO:0007669"/>
    <property type="project" value="UniProtKB-KW"/>
</dbReference>
<proteinExistence type="inferred from homology"/>
<comment type="catalytic activity">
    <reaction evidence="1">
        <text>Hydrolyzes single-stranded DNA or mismatched double-stranded DNA and polynucleotides, releasing free uracil.</text>
        <dbReference type="EC" id="3.2.2.27"/>
    </reaction>
</comment>
<keyword evidence="15" id="KW-1185">Reference proteome</keyword>
<dbReference type="Proteomes" id="UP000036902">
    <property type="component" value="Chromosome"/>
</dbReference>
<dbReference type="GO" id="GO:0006281">
    <property type="term" value="P:DNA repair"/>
    <property type="evidence" value="ECO:0007669"/>
    <property type="project" value="UniProtKB-KW"/>
</dbReference>
<gene>
    <name evidence="14" type="ORF">AC731_004665</name>
</gene>
<evidence type="ECO:0000256" key="3">
    <source>
        <dbReference type="ARBA" id="ARBA00012030"/>
    </source>
</evidence>
<keyword evidence="10" id="KW-0411">Iron-sulfur</keyword>
<dbReference type="GO" id="GO:0046872">
    <property type="term" value="F:metal ion binding"/>
    <property type="evidence" value="ECO:0007669"/>
    <property type="project" value="UniProtKB-KW"/>
</dbReference>
<evidence type="ECO:0000256" key="1">
    <source>
        <dbReference type="ARBA" id="ARBA00001400"/>
    </source>
</evidence>
<dbReference type="InterPro" id="IPR051536">
    <property type="entry name" value="UDG_Type-4/5"/>
</dbReference>
<evidence type="ECO:0000256" key="4">
    <source>
        <dbReference type="ARBA" id="ARBA00019403"/>
    </source>
</evidence>
<dbReference type="PANTHER" id="PTHR33693:SF1">
    <property type="entry name" value="TYPE-4 URACIL-DNA GLYCOSYLASE"/>
    <property type="match status" value="1"/>
</dbReference>
<evidence type="ECO:0000256" key="12">
    <source>
        <dbReference type="SAM" id="MobiDB-lite"/>
    </source>
</evidence>
<comment type="similarity">
    <text evidence="2">Belongs to the uracil-DNA glycosylase (UDG) superfamily. Type 4 (UDGa) family.</text>
</comment>
<dbReference type="Pfam" id="PF03167">
    <property type="entry name" value="UDG"/>
    <property type="match status" value="1"/>
</dbReference>
<evidence type="ECO:0000256" key="2">
    <source>
        <dbReference type="ARBA" id="ARBA00006521"/>
    </source>
</evidence>
<keyword evidence="8" id="KW-0378">Hydrolase</keyword>
<accession>A0A127K2V8</accession>
<evidence type="ECO:0000313" key="15">
    <source>
        <dbReference type="Proteomes" id="UP000036902"/>
    </source>
</evidence>
<dbReference type="SUPFAM" id="SSF52141">
    <property type="entry name" value="Uracil-DNA glycosylase-like"/>
    <property type="match status" value="1"/>
</dbReference>
<organism evidence="14 15">
    <name type="scientific">Thauera humireducens</name>
    <dbReference type="NCBI Taxonomy" id="1134435"/>
    <lineage>
        <taxon>Bacteria</taxon>
        <taxon>Pseudomonadati</taxon>
        <taxon>Pseudomonadota</taxon>
        <taxon>Betaproteobacteria</taxon>
        <taxon>Rhodocyclales</taxon>
        <taxon>Zoogloeaceae</taxon>
        <taxon>Thauera</taxon>
    </lineage>
</organism>
<feature type="region of interest" description="Disordered" evidence="12">
    <location>
        <begin position="33"/>
        <end position="52"/>
    </location>
</feature>
<name>A0A127K2V8_9RHOO</name>
<evidence type="ECO:0000313" key="14">
    <source>
        <dbReference type="EMBL" id="AMO36288.1"/>
    </source>
</evidence>
<dbReference type="SMART" id="SM00986">
    <property type="entry name" value="UDG"/>
    <property type="match status" value="1"/>
</dbReference>
<keyword evidence="5" id="KW-0004">4Fe-4S</keyword>
<keyword evidence="11" id="KW-0234">DNA repair</keyword>
<reference evidence="15" key="1">
    <citation type="submission" date="2016-03" db="EMBL/GenBank/DDBJ databases">
        <authorList>
            <person name="Ma C."/>
            <person name="Zhou S."/>
            <person name="Yang G."/>
        </authorList>
    </citation>
    <scope>NUCLEOTIDE SEQUENCE [LARGE SCALE GENOMIC DNA]</scope>
    <source>
        <strain evidence="15">SgZ-1</strain>
    </source>
</reference>
<evidence type="ECO:0000256" key="8">
    <source>
        <dbReference type="ARBA" id="ARBA00022801"/>
    </source>
</evidence>
<dbReference type="GO" id="GO:0004844">
    <property type="term" value="F:uracil DNA N-glycosylase activity"/>
    <property type="evidence" value="ECO:0007669"/>
    <property type="project" value="UniProtKB-EC"/>
</dbReference>
<evidence type="ECO:0000259" key="13">
    <source>
        <dbReference type="SMART" id="SM00986"/>
    </source>
</evidence>
<dbReference type="SMART" id="SM00987">
    <property type="entry name" value="UreE_C"/>
    <property type="match status" value="1"/>
</dbReference>
<dbReference type="KEGG" id="thu:AC731_004665"/>
<keyword evidence="7" id="KW-0227">DNA damage</keyword>
<dbReference type="Gene3D" id="3.40.470.10">
    <property type="entry name" value="Uracil-DNA glycosylase-like domain"/>
    <property type="match status" value="1"/>
</dbReference>
<evidence type="ECO:0000256" key="5">
    <source>
        <dbReference type="ARBA" id="ARBA00022485"/>
    </source>
</evidence>
<keyword evidence="6" id="KW-0479">Metal-binding</keyword>
<dbReference type="PANTHER" id="PTHR33693">
    <property type="entry name" value="TYPE-5 URACIL-DNA GLYCOSYLASE"/>
    <property type="match status" value="1"/>
</dbReference>
<dbReference type="EMBL" id="CP014646">
    <property type="protein sequence ID" value="AMO36288.1"/>
    <property type="molecule type" value="Genomic_DNA"/>
</dbReference>
<dbReference type="RefSeq" id="WP_038010489.1">
    <property type="nucleotide sequence ID" value="NZ_CP014646.1"/>
</dbReference>
<sequence>MARAAPRITSRRDAVLREMGLGPIWRLRTAVDEESPALPDDPAAIQAESAAPMAPDIAPRAPSVAAVPVAAKTVAEPVAPPRRAVQPPATASRSRSFAEDSPRPAQPASVVAMPDPARSARIATLDWTSLEADVRACNACVLCERRKQAVPGVGDRQASWMFVGEGPGSEEDQRGEPFVGQAGRLLDNMLAAIGLQRGENVYIANAVKCRPPHNRTPAAAEIGACLPYLERQIALVQPKVLVALGRPAALALLDNEVSIGAARGRSLDYSGIPVVVTYHPAYLLRNPQDKGKAWADLCFARRLMARQTEHAEKS</sequence>